<keyword evidence="2" id="KW-1185">Reference proteome</keyword>
<accession>A0ACB8BSW4</accession>
<reference evidence="1" key="1">
    <citation type="journal article" date="2021" name="New Phytol.">
        <title>Evolutionary innovations through gain and loss of genes in the ectomycorrhizal Boletales.</title>
        <authorList>
            <person name="Wu G."/>
            <person name="Miyauchi S."/>
            <person name="Morin E."/>
            <person name="Kuo A."/>
            <person name="Drula E."/>
            <person name="Varga T."/>
            <person name="Kohler A."/>
            <person name="Feng B."/>
            <person name="Cao Y."/>
            <person name="Lipzen A."/>
            <person name="Daum C."/>
            <person name="Hundley H."/>
            <person name="Pangilinan J."/>
            <person name="Johnson J."/>
            <person name="Barry K."/>
            <person name="LaButti K."/>
            <person name="Ng V."/>
            <person name="Ahrendt S."/>
            <person name="Min B."/>
            <person name="Choi I.G."/>
            <person name="Park H."/>
            <person name="Plett J.M."/>
            <person name="Magnuson J."/>
            <person name="Spatafora J.W."/>
            <person name="Nagy L.G."/>
            <person name="Henrissat B."/>
            <person name="Grigoriev I.V."/>
            <person name="Yang Z.L."/>
            <person name="Xu J."/>
            <person name="Martin F.M."/>
        </authorList>
    </citation>
    <scope>NUCLEOTIDE SEQUENCE</scope>
    <source>
        <strain evidence="1">KUC20120723A-06</strain>
    </source>
</reference>
<dbReference type="EMBL" id="MU266352">
    <property type="protein sequence ID" value="KAH7928552.1"/>
    <property type="molecule type" value="Genomic_DNA"/>
</dbReference>
<gene>
    <name evidence="1" type="ORF">BV22DRAFT_1058849</name>
</gene>
<sequence>MLYHASRLLTSTTVSAVPPLSAVSPFTDILHSAAARAWTRRAQYHDASRVVKKRPQERSEGSSSCRAHPRPPAPTKAPGRFGVTSINPDSLSDYDTSWRDPGRTSSFYEADPPWHPSLSVHSRPIQTLPVPSLPIPTSRESFHQNLLDIISHQPSSLSTLLQYHSLYPPPFHSFHSTRSFNLLISLAFRHAALGTAGRLFNDMRSEGIRGDMETWKLIVRWFVRTGRWNEAWRRVMRILENKKWKEEMNISLLARKGIPLPLWLEFFGTMKRGALRRLVKRRSKRVKQGWVDSSQAYKVLHEFPGIHSTDPGSARYQTLMDHFPSLTSHEYAQLPPKAVYTIVHAMIRLGRRQDALTTTQAYLSSLPRRLAHSQRRVVRDIIHLHILVDPAKSGLSHHFASRRVLYALLDMRKDILPSPTTLFLLLGTLRTCKRCGTIAGQCLRIFRRRWGERVESGMVRRRIASLALKEGRSDIFDDMIRKEQSARSIRAGWRTQRELLGGSFPRAFPRLIKRPHRQLFGKRGIENRRWQMLTKNALRMRQRRGGVGS</sequence>
<dbReference type="Proteomes" id="UP000790709">
    <property type="component" value="Unassembled WGS sequence"/>
</dbReference>
<protein>
    <submittedName>
        <fullName evidence="1">Uncharacterized protein</fullName>
    </submittedName>
</protein>
<proteinExistence type="predicted"/>
<evidence type="ECO:0000313" key="1">
    <source>
        <dbReference type="EMBL" id="KAH7928552.1"/>
    </source>
</evidence>
<organism evidence="1 2">
    <name type="scientific">Leucogyrophana mollusca</name>
    <dbReference type="NCBI Taxonomy" id="85980"/>
    <lineage>
        <taxon>Eukaryota</taxon>
        <taxon>Fungi</taxon>
        <taxon>Dikarya</taxon>
        <taxon>Basidiomycota</taxon>
        <taxon>Agaricomycotina</taxon>
        <taxon>Agaricomycetes</taxon>
        <taxon>Agaricomycetidae</taxon>
        <taxon>Boletales</taxon>
        <taxon>Boletales incertae sedis</taxon>
        <taxon>Leucogyrophana</taxon>
    </lineage>
</organism>
<comment type="caution">
    <text evidence="1">The sequence shown here is derived from an EMBL/GenBank/DDBJ whole genome shotgun (WGS) entry which is preliminary data.</text>
</comment>
<evidence type="ECO:0000313" key="2">
    <source>
        <dbReference type="Proteomes" id="UP000790709"/>
    </source>
</evidence>
<name>A0ACB8BSW4_9AGAM</name>